<evidence type="ECO:0000256" key="1">
    <source>
        <dbReference type="SAM" id="Phobius"/>
    </source>
</evidence>
<keyword evidence="4" id="KW-1185">Reference proteome</keyword>
<sequence>MDRTTDKEIKAGAAPVSFNEVEKLTEAKYTIQKYKRILFYVVICVLLAAFILGQYIYPSEREPVTEESITYTGTFYRVLADGTEEELRIPGRYNVPAGESLVIRSVLPQDYHENTIAIRSSLENVRIYIGGELRAVYDTENTRPFGKNSASRYVFCETSGEDAGQEVRIELQCFTKKYSGVVNKVYCGDKSDIWAYMFHCYFMVTLIACAMLFAGLVVLILSLVLDIIYKTRFDLEYLGWCMLMGAVWMLGESKLRQLFVSNASILSNMCFFVVMLCPVPIMFYIDSVQQGRYRKVYHVAECITCVNFVICTALQLLNIADFISTMFLSHLVIAGTFLTIFITICLDIIKGTAKHYKLPLIGLVVAMIAVMLEVTAVYRVVSLSGIFIATGLVVLLVATLIHTMDRIRELELARQREEMESMDYLTGLPMRHKGEKLILEKMQKHDGCLGFVDMDNLKKINDVYGHKAGDCALRLVGAMLTECMENAVVCRLGGDEFLFYLPEASEAEMSMQIRKLFDSFGAAKNVTAETSPASLSCGLCMCRQGGNFEEYYIKADKALYYVKQNGKNSYRFYEELEEQQTDA</sequence>
<protein>
    <recommendedName>
        <fullName evidence="2">GGDEF domain-containing protein</fullName>
    </recommendedName>
</protein>
<dbReference type="eggNOG" id="COG2199">
    <property type="taxonomic scope" value="Bacteria"/>
</dbReference>
<feature type="transmembrane region" description="Helical" evidence="1">
    <location>
        <begin position="296"/>
        <end position="317"/>
    </location>
</feature>
<dbReference type="AlphaFoldDB" id="B7AWJ6"/>
<reference evidence="3 4" key="1">
    <citation type="submission" date="2008-11" db="EMBL/GenBank/DDBJ databases">
        <title>Draft genome sequence of Bacteroides pectinophilus (ATCC 43243).</title>
        <authorList>
            <person name="Sudarsanam P."/>
            <person name="Ley R."/>
            <person name="Guruge J."/>
            <person name="Turnbaugh P.J."/>
            <person name="Mahowald M."/>
            <person name="Liep D."/>
            <person name="Gordon J."/>
        </authorList>
    </citation>
    <scope>NUCLEOTIDE SEQUENCE [LARGE SCALE GENOMIC DNA]</scope>
    <source>
        <strain evidence="3 4">ATCC 43243</strain>
    </source>
</reference>
<name>B7AWJ6_9FIRM</name>
<dbReference type="GO" id="GO:0052621">
    <property type="term" value="F:diguanylate cyclase activity"/>
    <property type="evidence" value="ECO:0007669"/>
    <property type="project" value="TreeGrafter"/>
</dbReference>
<dbReference type="PANTHER" id="PTHR45138">
    <property type="entry name" value="REGULATORY COMPONENTS OF SENSORY TRANSDUCTION SYSTEM"/>
    <property type="match status" value="1"/>
</dbReference>
<dbReference type="SMART" id="SM00267">
    <property type="entry name" value="GGDEF"/>
    <property type="match status" value="1"/>
</dbReference>
<dbReference type="STRING" id="483218.BACPEC_03096"/>
<dbReference type="Pfam" id="PF00990">
    <property type="entry name" value="GGDEF"/>
    <property type="match status" value="1"/>
</dbReference>
<keyword evidence="1" id="KW-1133">Transmembrane helix</keyword>
<reference evidence="3 4" key="2">
    <citation type="submission" date="2008-11" db="EMBL/GenBank/DDBJ databases">
        <authorList>
            <person name="Fulton L."/>
            <person name="Clifton S."/>
            <person name="Fulton B."/>
            <person name="Xu J."/>
            <person name="Minx P."/>
            <person name="Pepin K.H."/>
            <person name="Johnson M."/>
            <person name="Bhonagiri V."/>
            <person name="Nash W.E."/>
            <person name="Mardis E.R."/>
            <person name="Wilson R.K."/>
        </authorList>
    </citation>
    <scope>NUCLEOTIDE SEQUENCE [LARGE SCALE GENOMIC DNA]</scope>
    <source>
        <strain evidence="3 4">ATCC 43243</strain>
    </source>
</reference>
<organism evidence="3 4">
    <name type="scientific">[Bacteroides] pectinophilus ATCC 43243</name>
    <dbReference type="NCBI Taxonomy" id="483218"/>
    <lineage>
        <taxon>Bacteria</taxon>
        <taxon>Bacillati</taxon>
        <taxon>Bacillota</taxon>
        <taxon>Clostridia</taxon>
        <taxon>Eubacteriales</taxon>
    </lineage>
</organism>
<dbReference type="InterPro" id="IPR000160">
    <property type="entry name" value="GGDEF_dom"/>
</dbReference>
<dbReference type="Gene3D" id="3.30.70.270">
    <property type="match status" value="1"/>
</dbReference>
<feature type="transmembrane region" description="Helical" evidence="1">
    <location>
        <begin position="263"/>
        <end position="284"/>
    </location>
</feature>
<comment type="caution">
    <text evidence="3">The sequence shown here is derived from an EMBL/GenBank/DDBJ whole genome shotgun (WGS) entry which is preliminary data.</text>
</comment>
<feature type="transmembrane region" description="Helical" evidence="1">
    <location>
        <begin position="384"/>
        <end position="404"/>
    </location>
</feature>
<dbReference type="InterPro" id="IPR043128">
    <property type="entry name" value="Rev_trsase/Diguanyl_cyclase"/>
</dbReference>
<feature type="transmembrane region" description="Helical" evidence="1">
    <location>
        <begin position="201"/>
        <end position="228"/>
    </location>
</feature>
<dbReference type="PROSITE" id="PS50887">
    <property type="entry name" value="GGDEF"/>
    <property type="match status" value="1"/>
</dbReference>
<dbReference type="InterPro" id="IPR050469">
    <property type="entry name" value="Diguanylate_Cyclase"/>
</dbReference>
<dbReference type="PANTHER" id="PTHR45138:SF9">
    <property type="entry name" value="DIGUANYLATE CYCLASE DGCM-RELATED"/>
    <property type="match status" value="1"/>
</dbReference>
<accession>B7AWJ6</accession>
<proteinExistence type="predicted"/>
<evidence type="ECO:0000259" key="2">
    <source>
        <dbReference type="PROSITE" id="PS50887"/>
    </source>
</evidence>
<feature type="domain" description="GGDEF" evidence="2">
    <location>
        <begin position="445"/>
        <end position="575"/>
    </location>
</feature>
<evidence type="ECO:0000313" key="3">
    <source>
        <dbReference type="EMBL" id="EEC56587.1"/>
    </source>
</evidence>
<dbReference type="SUPFAM" id="SSF55073">
    <property type="entry name" value="Nucleotide cyclase"/>
    <property type="match status" value="1"/>
</dbReference>
<feature type="transmembrane region" description="Helical" evidence="1">
    <location>
        <begin position="323"/>
        <end position="346"/>
    </location>
</feature>
<dbReference type="InterPro" id="IPR029787">
    <property type="entry name" value="Nucleotide_cyclase"/>
</dbReference>
<keyword evidence="1" id="KW-0812">Transmembrane</keyword>
<dbReference type="CDD" id="cd01949">
    <property type="entry name" value="GGDEF"/>
    <property type="match status" value="1"/>
</dbReference>
<keyword evidence="1" id="KW-0472">Membrane</keyword>
<dbReference type="HOGENOM" id="CLU_034082_1_0_9"/>
<dbReference type="Proteomes" id="UP000003136">
    <property type="component" value="Unassembled WGS sequence"/>
</dbReference>
<gene>
    <name evidence="3" type="ORF">BACPEC_03096</name>
</gene>
<feature type="transmembrane region" description="Helical" evidence="1">
    <location>
        <begin position="358"/>
        <end position="378"/>
    </location>
</feature>
<dbReference type="EMBL" id="ABVQ01000037">
    <property type="protein sequence ID" value="EEC56587.1"/>
    <property type="molecule type" value="Genomic_DNA"/>
</dbReference>
<feature type="transmembrane region" description="Helical" evidence="1">
    <location>
        <begin position="235"/>
        <end position="251"/>
    </location>
</feature>
<feature type="transmembrane region" description="Helical" evidence="1">
    <location>
        <begin position="37"/>
        <end position="57"/>
    </location>
</feature>
<evidence type="ECO:0000313" key="4">
    <source>
        <dbReference type="Proteomes" id="UP000003136"/>
    </source>
</evidence>
<dbReference type="eggNOG" id="COG2206">
    <property type="taxonomic scope" value="Bacteria"/>
</dbReference>
<dbReference type="NCBIfam" id="TIGR00254">
    <property type="entry name" value="GGDEF"/>
    <property type="match status" value="1"/>
</dbReference>